<accession>A0A1I1DPH2</accession>
<dbReference type="InterPro" id="IPR003170">
    <property type="entry name" value="MurB"/>
</dbReference>
<evidence type="ECO:0000256" key="14">
    <source>
        <dbReference type="ARBA" id="ARBA00023002"/>
    </source>
</evidence>
<comment type="similarity">
    <text evidence="19">Belongs to the MurB family.</text>
</comment>
<evidence type="ECO:0000256" key="19">
    <source>
        <dbReference type="HAMAP-Rule" id="MF_00037"/>
    </source>
</evidence>
<evidence type="ECO:0000256" key="3">
    <source>
        <dbReference type="ARBA" id="ARBA00004496"/>
    </source>
</evidence>
<evidence type="ECO:0000256" key="11">
    <source>
        <dbReference type="ARBA" id="ARBA00022857"/>
    </source>
</evidence>
<keyword evidence="7 19" id="KW-0963">Cytoplasm</keyword>
<dbReference type="GO" id="GO:0071949">
    <property type="term" value="F:FAD binding"/>
    <property type="evidence" value="ECO:0007669"/>
    <property type="project" value="InterPro"/>
</dbReference>
<dbReference type="Gene3D" id="3.30.43.10">
    <property type="entry name" value="Uridine Diphospho-n-acetylenolpyruvylglucosamine Reductase, domain 2"/>
    <property type="match status" value="1"/>
</dbReference>
<evidence type="ECO:0000256" key="12">
    <source>
        <dbReference type="ARBA" id="ARBA00022960"/>
    </source>
</evidence>
<dbReference type="Pfam" id="PF02873">
    <property type="entry name" value="MurB_C"/>
    <property type="match status" value="1"/>
</dbReference>
<dbReference type="Proteomes" id="UP000240042">
    <property type="component" value="Unassembled WGS sequence"/>
</dbReference>
<dbReference type="RefSeq" id="WP_159428145.1">
    <property type="nucleotide sequence ID" value="NZ_FOKY01000002.1"/>
</dbReference>
<evidence type="ECO:0000256" key="9">
    <source>
        <dbReference type="ARBA" id="ARBA00022630"/>
    </source>
</evidence>
<dbReference type="HAMAP" id="MF_00037">
    <property type="entry name" value="MurB"/>
    <property type="match status" value="1"/>
</dbReference>
<dbReference type="NCBIfam" id="NF010480">
    <property type="entry name" value="PRK13905.1"/>
    <property type="match status" value="1"/>
</dbReference>
<keyword evidence="14 19" id="KW-0560">Oxidoreductase</keyword>
<evidence type="ECO:0000256" key="13">
    <source>
        <dbReference type="ARBA" id="ARBA00022984"/>
    </source>
</evidence>
<feature type="active site" evidence="19">
    <location>
        <position position="180"/>
    </location>
</feature>
<evidence type="ECO:0000259" key="20">
    <source>
        <dbReference type="PROSITE" id="PS51387"/>
    </source>
</evidence>
<dbReference type="SUPFAM" id="SSF56194">
    <property type="entry name" value="Uridine diphospho-N-Acetylenolpyruvylglucosamine reductase, MurB, C-terminal domain"/>
    <property type="match status" value="1"/>
</dbReference>
<protein>
    <recommendedName>
        <fullName evidence="6 19">UDP-N-acetylenolpyruvoylglucosamine reductase</fullName>
        <ecNumber evidence="5 19">1.3.1.98</ecNumber>
    </recommendedName>
    <alternativeName>
        <fullName evidence="17 19">UDP-N-acetylmuramate dehydrogenase</fullName>
    </alternativeName>
</protein>
<gene>
    <name evidence="19" type="primary">murB</name>
    <name evidence="21" type="ORF">SAMN02745150_00549</name>
</gene>
<dbReference type="InterPro" id="IPR006094">
    <property type="entry name" value="Oxid_FAD_bind_N"/>
</dbReference>
<dbReference type="InterPro" id="IPR036635">
    <property type="entry name" value="MurB_C_sf"/>
</dbReference>
<evidence type="ECO:0000256" key="1">
    <source>
        <dbReference type="ARBA" id="ARBA00001974"/>
    </source>
</evidence>
<evidence type="ECO:0000256" key="4">
    <source>
        <dbReference type="ARBA" id="ARBA00004752"/>
    </source>
</evidence>
<name>A0A1I1DPH2_BREAD</name>
<dbReference type="GO" id="GO:0005829">
    <property type="term" value="C:cytosol"/>
    <property type="evidence" value="ECO:0007669"/>
    <property type="project" value="TreeGrafter"/>
</dbReference>
<proteinExistence type="inferred from homology"/>
<dbReference type="GO" id="GO:0071555">
    <property type="term" value="P:cell wall organization"/>
    <property type="evidence" value="ECO:0007669"/>
    <property type="project" value="UniProtKB-KW"/>
</dbReference>
<keyword evidence="9 19" id="KW-0285">Flavoprotein</keyword>
<dbReference type="EMBL" id="FOKY01000002">
    <property type="protein sequence ID" value="SFB74453.1"/>
    <property type="molecule type" value="Genomic_DNA"/>
</dbReference>
<evidence type="ECO:0000256" key="16">
    <source>
        <dbReference type="ARBA" id="ARBA00023316"/>
    </source>
</evidence>
<dbReference type="SUPFAM" id="SSF56176">
    <property type="entry name" value="FAD-binding/transporter-associated domain-like"/>
    <property type="match status" value="1"/>
</dbReference>
<dbReference type="GO" id="GO:0009252">
    <property type="term" value="P:peptidoglycan biosynthetic process"/>
    <property type="evidence" value="ECO:0007669"/>
    <property type="project" value="UniProtKB-UniRule"/>
</dbReference>
<feature type="active site" evidence="19">
    <location>
        <position position="300"/>
    </location>
</feature>
<dbReference type="NCBIfam" id="TIGR00179">
    <property type="entry name" value="murB"/>
    <property type="match status" value="1"/>
</dbReference>
<evidence type="ECO:0000256" key="10">
    <source>
        <dbReference type="ARBA" id="ARBA00022827"/>
    </source>
</evidence>
<keyword evidence="22" id="KW-1185">Reference proteome</keyword>
<dbReference type="GO" id="GO:0051301">
    <property type="term" value="P:cell division"/>
    <property type="evidence" value="ECO:0007669"/>
    <property type="project" value="UniProtKB-KW"/>
</dbReference>
<organism evidence="21 22">
    <name type="scientific">Brevinema andersonii</name>
    <dbReference type="NCBI Taxonomy" id="34097"/>
    <lineage>
        <taxon>Bacteria</taxon>
        <taxon>Pseudomonadati</taxon>
        <taxon>Spirochaetota</taxon>
        <taxon>Spirochaetia</taxon>
        <taxon>Brevinematales</taxon>
        <taxon>Brevinemataceae</taxon>
        <taxon>Brevinema</taxon>
    </lineage>
</organism>
<comment type="catalytic activity">
    <reaction evidence="18 19">
        <text>UDP-N-acetyl-alpha-D-muramate + NADP(+) = UDP-N-acetyl-3-O-(1-carboxyvinyl)-alpha-D-glucosamine + NADPH + H(+)</text>
        <dbReference type="Rhea" id="RHEA:12248"/>
        <dbReference type="ChEBI" id="CHEBI:15378"/>
        <dbReference type="ChEBI" id="CHEBI:57783"/>
        <dbReference type="ChEBI" id="CHEBI:58349"/>
        <dbReference type="ChEBI" id="CHEBI:68483"/>
        <dbReference type="ChEBI" id="CHEBI:70757"/>
        <dbReference type="EC" id="1.3.1.98"/>
    </reaction>
</comment>
<comment type="function">
    <text evidence="2 19">Cell wall formation.</text>
</comment>
<dbReference type="InterPro" id="IPR016166">
    <property type="entry name" value="FAD-bd_PCMH"/>
</dbReference>
<dbReference type="AlphaFoldDB" id="A0A1I1DPH2"/>
<dbReference type="InterPro" id="IPR016167">
    <property type="entry name" value="FAD-bd_PCMH_sub1"/>
</dbReference>
<dbReference type="InterPro" id="IPR016169">
    <property type="entry name" value="FAD-bd_PCMH_sub2"/>
</dbReference>
<feature type="active site" description="Proton donor" evidence="19">
    <location>
        <position position="230"/>
    </location>
</feature>
<dbReference type="GO" id="GO:0008360">
    <property type="term" value="P:regulation of cell shape"/>
    <property type="evidence" value="ECO:0007669"/>
    <property type="project" value="UniProtKB-KW"/>
</dbReference>
<dbReference type="GO" id="GO:0008762">
    <property type="term" value="F:UDP-N-acetylmuramate dehydrogenase activity"/>
    <property type="evidence" value="ECO:0007669"/>
    <property type="project" value="UniProtKB-UniRule"/>
</dbReference>
<evidence type="ECO:0000256" key="2">
    <source>
        <dbReference type="ARBA" id="ARBA00003921"/>
    </source>
</evidence>
<keyword evidence="8 19" id="KW-0132">Cell division</keyword>
<evidence type="ECO:0000256" key="17">
    <source>
        <dbReference type="ARBA" id="ARBA00031026"/>
    </source>
</evidence>
<sequence length="315" mass="35099">MLDSDKFCQILHRFLPDLDVKKEAFLSQYTTMQVGGSAKLMVFPCNKKQCCLLFSYLIQENIPYFILGRGSNIIVNDHGVNAVIINTQYLDWFAVDTADPYCITAGTGLELKDLSVKAQQLGLSGLEFTCGIPGSVGGAIFMNAGAYEEEIKNVLISSLVLHPKHGISMYSNKDHQFGYRHSIFAHEPCMILEAQFKLMPLASEEIIKKMKILTQKREDKQPLSLPSSGSVFKRPEGFFAGKLIADAGLQGFRIGGAKVSKKHAGFIINTGNATAQDVINLVCHIQQKVYEKFNVKLEPEIKFLEPDLTFRTFSF</sequence>
<dbReference type="InterPro" id="IPR011601">
    <property type="entry name" value="MurB_C"/>
</dbReference>
<dbReference type="Gene3D" id="3.90.78.10">
    <property type="entry name" value="UDP-N-acetylenolpyruvoylglucosamine reductase, C-terminal domain"/>
    <property type="match status" value="1"/>
</dbReference>
<comment type="cofactor">
    <cofactor evidence="1 19">
        <name>FAD</name>
        <dbReference type="ChEBI" id="CHEBI:57692"/>
    </cofactor>
</comment>
<evidence type="ECO:0000256" key="5">
    <source>
        <dbReference type="ARBA" id="ARBA00012518"/>
    </source>
</evidence>
<evidence type="ECO:0000256" key="7">
    <source>
        <dbReference type="ARBA" id="ARBA00022490"/>
    </source>
</evidence>
<dbReference type="Gene3D" id="3.30.465.10">
    <property type="match status" value="1"/>
</dbReference>
<comment type="subcellular location">
    <subcellularLocation>
        <location evidence="3 19">Cytoplasm</location>
    </subcellularLocation>
</comment>
<evidence type="ECO:0000256" key="18">
    <source>
        <dbReference type="ARBA" id="ARBA00048914"/>
    </source>
</evidence>
<dbReference type="STRING" id="34097.SAMN02745150_00549"/>
<dbReference type="PANTHER" id="PTHR21071">
    <property type="entry name" value="UDP-N-ACETYLENOLPYRUVOYLGLUCOSAMINE REDUCTASE"/>
    <property type="match status" value="1"/>
</dbReference>
<dbReference type="PANTHER" id="PTHR21071:SF5">
    <property type="entry name" value="UDP-N-ACETYLENOLPYRUVOYLGLUCOSAMINE REDUCTASE"/>
    <property type="match status" value="1"/>
</dbReference>
<evidence type="ECO:0000313" key="21">
    <source>
        <dbReference type="EMBL" id="SFB74453.1"/>
    </source>
</evidence>
<comment type="pathway">
    <text evidence="4 19">Cell wall biogenesis; peptidoglycan biosynthesis.</text>
</comment>
<keyword evidence="13 19" id="KW-0573">Peptidoglycan synthesis</keyword>
<keyword evidence="12 19" id="KW-0133">Cell shape</keyword>
<dbReference type="InterPro" id="IPR036318">
    <property type="entry name" value="FAD-bd_PCMH-like_sf"/>
</dbReference>
<reference evidence="22" key="1">
    <citation type="submission" date="2016-10" db="EMBL/GenBank/DDBJ databases">
        <authorList>
            <person name="Varghese N."/>
            <person name="Submissions S."/>
        </authorList>
    </citation>
    <scope>NUCLEOTIDE SEQUENCE [LARGE SCALE GENOMIC DNA]</scope>
    <source>
        <strain evidence="22">ATCC 43811</strain>
    </source>
</reference>
<evidence type="ECO:0000313" key="22">
    <source>
        <dbReference type="Proteomes" id="UP000240042"/>
    </source>
</evidence>
<dbReference type="PROSITE" id="PS51387">
    <property type="entry name" value="FAD_PCMH"/>
    <property type="match status" value="1"/>
</dbReference>
<dbReference type="Pfam" id="PF01565">
    <property type="entry name" value="FAD_binding_4"/>
    <property type="match status" value="1"/>
</dbReference>
<evidence type="ECO:0000256" key="8">
    <source>
        <dbReference type="ARBA" id="ARBA00022618"/>
    </source>
</evidence>
<keyword evidence="10 19" id="KW-0274">FAD</keyword>
<dbReference type="EC" id="1.3.1.98" evidence="5 19"/>
<keyword evidence="16 19" id="KW-0961">Cell wall biogenesis/degradation</keyword>
<evidence type="ECO:0000256" key="6">
    <source>
        <dbReference type="ARBA" id="ARBA00015188"/>
    </source>
</evidence>
<dbReference type="OrthoDB" id="9804753at2"/>
<keyword evidence="11 19" id="KW-0521">NADP</keyword>
<keyword evidence="15 19" id="KW-0131">Cell cycle</keyword>
<dbReference type="UniPathway" id="UPA00219"/>
<feature type="domain" description="FAD-binding PCMH-type" evidence="20">
    <location>
        <begin position="34"/>
        <end position="217"/>
    </location>
</feature>
<evidence type="ECO:0000256" key="15">
    <source>
        <dbReference type="ARBA" id="ARBA00023306"/>
    </source>
</evidence>